<feature type="domain" description="Periplasmic binding protein" evidence="11">
    <location>
        <begin position="41"/>
        <end position="319"/>
    </location>
</feature>
<keyword evidence="10" id="KW-1133">Transmembrane helix</keyword>
<dbReference type="RefSeq" id="WP_077863762.1">
    <property type="nucleotide sequence ID" value="NZ_LZYZ01000001.1"/>
</dbReference>
<evidence type="ECO:0000256" key="6">
    <source>
        <dbReference type="ARBA" id="ARBA00022764"/>
    </source>
</evidence>
<dbReference type="SUPFAM" id="SSF53822">
    <property type="entry name" value="Periplasmic binding protein-like I"/>
    <property type="match status" value="1"/>
</dbReference>
<evidence type="ECO:0000256" key="5">
    <source>
        <dbReference type="ARBA" id="ARBA00022729"/>
    </source>
</evidence>
<comment type="caution">
    <text evidence="12">The sequence shown here is derived from an EMBL/GenBank/DDBJ whole genome shotgun (WGS) entry which is preliminary data.</text>
</comment>
<keyword evidence="2" id="KW-0813">Transport</keyword>
<evidence type="ECO:0000313" key="13">
    <source>
        <dbReference type="Proteomes" id="UP000191154"/>
    </source>
</evidence>
<evidence type="ECO:0000259" key="11">
    <source>
        <dbReference type="Pfam" id="PF13407"/>
    </source>
</evidence>
<dbReference type="GO" id="GO:0046872">
    <property type="term" value="F:metal ion binding"/>
    <property type="evidence" value="ECO:0007669"/>
    <property type="project" value="UniProtKB-KW"/>
</dbReference>
<dbReference type="PANTHER" id="PTHR30036:SF2">
    <property type="entry name" value="D-GALACTOSE_METHYL-GALACTOSIDE BINDING PERIPLASMIC PROTEIN MGLB"/>
    <property type="match status" value="1"/>
</dbReference>
<name>A0A1S8NHN9_CLOSA</name>
<keyword evidence="7" id="KW-0106">Calcium</keyword>
<evidence type="ECO:0000256" key="3">
    <source>
        <dbReference type="ARBA" id="ARBA00022597"/>
    </source>
</evidence>
<dbReference type="STRING" id="169679.CSACC_36650"/>
<dbReference type="CDD" id="cd01539">
    <property type="entry name" value="PBP1_GGBP"/>
    <property type="match status" value="1"/>
</dbReference>
<comment type="subunit">
    <text evidence="8">The ABC transporter complex is composed of one ATP-binding protein (MglA), two transmembrane proteins (MglC) and a solute-binding protein (MglB).</text>
</comment>
<proteinExistence type="predicted"/>
<evidence type="ECO:0000256" key="8">
    <source>
        <dbReference type="ARBA" id="ARBA00034323"/>
    </source>
</evidence>
<keyword evidence="3" id="KW-0762">Sugar transport</keyword>
<dbReference type="InterPro" id="IPR050555">
    <property type="entry name" value="Bact_Solute-Bind_Prot2"/>
</dbReference>
<dbReference type="EMBL" id="LZYZ01000001">
    <property type="protein sequence ID" value="OOM16004.1"/>
    <property type="molecule type" value="Genomic_DNA"/>
</dbReference>
<gene>
    <name evidence="12" type="primary">mglB_4</name>
    <name evidence="12" type="ORF">CLOSAC_02750</name>
</gene>
<comment type="subcellular location">
    <subcellularLocation>
        <location evidence="1">Cell envelope</location>
    </subcellularLocation>
</comment>
<keyword evidence="10" id="KW-0812">Transmembrane</keyword>
<evidence type="ECO:0000256" key="4">
    <source>
        <dbReference type="ARBA" id="ARBA00022723"/>
    </source>
</evidence>
<accession>A0A1S8NHN9</accession>
<evidence type="ECO:0000313" key="12">
    <source>
        <dbReference type="EMBL" id="OOM16004.1"/>
    </source>
</evidence>
<keyword evidence="6" id="KW-0574">Periplasm</keyword>
<evidence type="ECO:0000256" key="7">
    <source>
        <dbReference type="ARBA" id="ARBA00022837"/>
    </source>
</evidence>
<dbReference type="AlphaFoldDB" id="A0A1S8NHN9"/>
<dbReference type="GO" id="GO:0030246">
    <property type="term" value="F:carbohydrate binding"/>
    <property type="evidence" value="ECO:0007669"/>
    <property type="project" value="InterPro"/>
</dbReference>
<keyword evidence="10" id="KW-0472">Membrane</keyword>
<evidence type="ECO:0000256" key="2">
    <source>
        <dbReference type="ARBA" id="ARBA00022448"/>
    </source>
</evidence>
<organism evidence="12 13">
    <name type="scientific">Clostridium saccharobutylicum</name>
    <dbReference type="NCBI Taxonomy" id="169679"/>
    <lineage>
        <taxon>Bacteria</taxon>
        <taxon>Bacillati</taxon>
        <taxon>Bacillota</taxon>
        <taxon>Clostridia</taxon>
        <taxon>Eubacteriales</taxon>
        <taxon>Clostridiaceae</taxon>
        <taxon>Clostridium</taxon>
    </lineage>
</organism>
<dbReference type="InterPro" id="IPR044085">
    <property type="entry name" value="MglB-like_PBP1"/>
</dbReference>
<dbReference type="PANTHER" id="PTHR30036">
    <property type="entry name" value="D-XYLOSE-BINDING PERIPLASMIC PROTEIN"/>
    <property type="match status" value="1"/>
</dbReference>
<keyword evidence="5" id="KW-0732">Signal</keyword>
<dbReference type="InterPro" id="IPR025997">
    <property type="entry name" value="SBP_2_dom"/>
</dbReference>
<sequence>MKTLKRILSFITILVLIFFLLINLNKKNIKTVSAETMPAKVAVFLLDFNDDFITEIADNLKTIQNESSGKVEYTFYDGKSDQSVQNAQIEKALDEGVDLVLLNIVDRANAQNVMNRIKEHNVPVILFNREPVSPVPIKSYGKAIYIGTDGTQAGALEAKMVIDAWNASSQYIDKNNDKIMQYVMLQGEADNSEALQRTKSAVSTIDKSGISAQQVALIADWREDLAYNATKQLYERYKDQIEVIIANDDTMALGAIKALQEYGYNNGDISKTIPIVGVDATPPAKELIEKGQMLGSVYQDARAYAEALYSTGMNMIAGKNPIEGTKYTFDDTQVSIRLPQTKYFYRNMFTGGNAVEGNIETNNNQ</sequence>
<keyword evidence="4" id="KW-0479">Metal-binding</keyword>
<feature type="transmembrane region" description="Helical" evidence="10">
    <location>
        <begin position="7"/>
        <end position="24"/>
    </location>
</feature>
<evidence type="ECO:0000256" key="10">
    <source>
        <dbReference type="SAM" id="Phobius"/>
    </source>
</evidence>
<dbReference type="Proteomes" id="UP000191154">
    <property type="component" value="Unassembled WGS sequence"/>
</dbReference>
<dbReference type="Gene3D" id="3.40.50.2300">
    <property type="match status" value="2"/>
</dbReference>
<dbReference type="GO" id="GO:0030288">
    <property type="term" value="C:outer membrane-bounded periplasmic space"/>
    <property type="evidence" value="ECO:0007669"/>
    <property type="project" value="TreeGrafter"/>
</dbReference>
<evidence type="ECO:0000256" key="9">
    <source>
        <dbReference type="ARBA" id="ARBA00034344"/>
    </source>
</evidence>
<protein>
    <recommendedName>
        <fullName evidence="9">D-galactose/methyl-galactoside binding periplasmic protein MglB</fullName>
    </recommendedName>
</protein>
<dbReference type="Pfam" id="PF13407">
    <property type="entry name" value="Peripla_BP_4"/>
    <property type="match status" value="1"/>
</dbReference>
<evidence type="ECO:0000256" key="1">
    <source>
        <dbReference type="ARBA" id="ARBA00004196"/>
    </source>
</evidence>
<dbReference type="InterPro" id="IPR028082">
    <property type="entry name" value="Peripla_BP_I"/>
</dbReference>
<reference evidence="12 13" key="1">
    <citation type="submission" date="2016-05" db="EMBL/GenBank/DDBJ databases">
        <title>Microbial solvent formation.</title>
        <authorList>
            <person name="Poehlein A."/>
            <person name="Montoya Solano J.D."/>
            <person name="Flitsch S."/>
            <person name="Krabben P."/>
            <person name="Duerre P."/>
            <person name="Daniel R."/>
        </authorList>
    </citation>
    <scope>NUCLEOTIDE SEQUENCE [LARGE SCALE GENOMIC DNA]</scope>
    <source>
        <strain evidence="12 13">L1-8</strain>
    </source>
</reference>